<dbReference type="GO" id="GO:0005737">
    <property type="term" value="C:cytoplasm"/>
    <property type="evidence" value="ECO:0007669"/>
    <property type="project" value="UniProtKB-SubCell"/>
</dbReference>
<protein>
    <submittedName>
        <fullName evidence="9">23S rRNA (Cytosine1962-C5)-methyltransferase</fullName>
    </submittedName>
</protein>
<evidence type="ECO:0000256" key="2">
    <source>
        <dbReference type="ARBA" id="ARBA00022490"/>
    </source>
</evidence>
<dbReference type="PROSITE" id="PS50890">
    <property type="entry name" value="PUA"/>
    <property type="match status" value="1"/>
</dbReference>
<keyword evidence="3 9" id="KW-0489">Methyltransferase</keyword>
<dbReference type="RefSeq" id="WP_076499420.1">
    <property type="nucleotide sequence ID" value="NZ_FTOP01000003.1"/>
</dbReference>
<sequence>MLDYPKIILAKNKEISILRKHHWIFSGAIAKRDKELENGQLVQVYSAKDNFLGIGHFQNGSIMVRMISFEELAVDQAFWEKKVWSAYAVRESIGLTDNDETNVYRLIHGEGDGLPGLIIDFYNGTAVIQAHSIGMHQHINDISEALQTVYGSKLQAIYDKSAETLPKNLTGIENKLIFGTPQTNMVKEYGCSYEIDWEKGQKTGFFVDQRENRHLLGKYSKGKKVLNTFCYSGGFSVSALKAGAKEVHSIDISAKAIELTDRNVALNAAAFHGKHESIVADVVKYIREIEQDYDIIVLDPPAFAKNMKARHNAVQAYKRLNAEAFKHIKSGGILFTFSCSQVVDKQLFGNTITAAAMESGRNIRILHYLSQPADHPINIFHQETEYLKGLVVYVE</sequence>
<dbReference type="GO" id="GO:0008168">
    <property type="term" value="F:methyltransferase activity"/>
    <property type="evidence" value="ECO:0007669"/>
    <property type="project" value="UniProtKB-KW"/>
</dbReference>
<keyword evidence="2" id="KW-0963">Cytoplasm</keyword>
<dbReference type="CDD" id="cd21153">
    <property type="entry name" value="PUA_RlmI"/>
    <property type="match status" value="1"/>
</dbReference>
<dbReference type="GO" id="GO:0032259">
    <property type="term" value="P:methylation"/>
    <property type="evidence" value="ECO:0007669"/>
    <property type="project" value="UniProtKB-KW"/>
</dbReference>
<dbReference type="Gene3D" id="3.40.50.150">
    <property type="entry name" value="Vaccinia Virus protein VP39"/>
    <property type="match status" value="1"/>
</dbReference>
<evidence type="ECO:0000256" key="4">
    <source>
        <dbReference type="ARBA" id="ARBA00022679"/>
    </source>
</evidence>
<evidence type="ECO:0000313" key="9">
    <source>
        <dbReference type="EMBL" id="SIS74125.1"/>
    </source>
</evidence>
<comment type="subcellular location">
    <subcellularLocation>
        <location evidence="1">Cytoplasm</location>
    </subcellularLocation>
</comment>
<dbReference type="OrthoDB" id="9805492at2"/>
<feature type="domain" description="RlmI-like PUA" evidence="8">
    <location>
        <begin position="7"/>
        <end position="69"/>
    </location>
</feature>
<dbReference type="AlphaFoldDB" id="A0A1N7LJW5"/>
<proteinExistence type="inferred from homology"/>
<accession>A0A1N7LJW5</accession>
<dbReference type="PANTHER" id="PTHR42873">
    <property type="entry name" value="RIBOSOMAL RNA LARGE SUBUNIT METHYLTRANSFERASE"/>
    <property type="match status" value="1"/>
</dbReference>
<evidence type="ECO:0000259" key="8">
    <source>
        <dbReference type="Pfam" id="PF17785"/>
    </source>
</evidence>
<dbReference type="EMBL" id="FTOP01000003">
    <property type="protein sequence ID" value="SIS74125.1"/>
    <property type="molecule type" value="Genomic_DNA"/>
</dbReference>
<dbReference type="PANTHER" id="PTHR42873:SF1">
    <property type="entry name" value="S-ADENOSYLMETHIONINE-DEPENDENT METHYLTRANSFERASE DOMAIN-CONTAINING PROTEIN"/>
    <property type="match status" value="1"/>
</dbReference>
<dbReference type="GO" id="GO:0003723">
    <property type="term" value="F:RNA binding"/>
    <property type="evidence" value="ECO:0007669"/>
    <property type="project" value="InterPro"/>
</dbReference>
<dbReference type="Proteomes" id="UP000186026">
    <property type="component" value="Unassembled WGS sequence"/>
</dbReference>
<dbReference type="Gene3D" id="3.30.750.80">
    <property type="entry name" value="RNA methyltransferase domain (HRMD) like"/>
    <property type="match status" value="1"/>
</dbReference>
<dbReference type="InterPro" id="IPR029063">
    <property type="entry name" value="SAM-dependent_MTases_sf"/>
</dbReference>
<evidence type="ECO:0000256" key="6">
    <source>
        <dbReference type="ARBA" id="ARBA00038091"/>
    </source>
</evidence>
<reference evidence="10" key="1">
    <citation type="submission" date="2017-01" db="EMBL/GenBank/DDBJ databases">
        <authorList>
            <person name="Varghese N."/>
            <person name="Submissions S."/>
        </authorList>
    </citation>
    <scope>NUCLEOTIDE SEQUENCE [LARGE SCALE GENOMIC DNA]</scope>
    <source>
        <strain evidence="10">DSM 46698</strain>
    </source>
</reference>
<feature type="domain" description="S-adenosylmethionine-dependent methyltransferase" evidence="7">
    <location>
        <begin position="183"/>
        <end position="338"/>
    </location>
</feature>
<dbReference type="Pfam" id="PF10672">
    <property type="entry name" value="Methyltrans_SAM"/>
    <property type="match status" value="1"/>
</dbReference>
<dbReference type="SUPFAM" id="SSF88697">
    <property type="entry name" value="PUA domain-like"/>
    <property type="match status" value="1"/>
</dbReference>
<evidence type="ECO:0000256" key="3">
    <source>
        <dbReference type="ARBA" id="ARBA00022603"/>
    </source>
</evidence>
<dbReference type="InterPro" id="IPR019614">
    <property type="entry name" value="SAM-dep_methyl-trfase"/>
</dbReference>
<keyword evidence="10" id="KW-1185">Reference proteome</keyword>
<dbReference type="InterPro" id="IPR036974">
    <property type="entry name" value="PUA_sf"/>
</dbReference>
<dbReference type="InterPro" id="IPR041532">
    <property type="entry name" value="RlmI-like_PUA"/>
</dbReference>
<dbReference type="CDD" id="cd02440">
    <property type="entry name" value="AdoMet_MTases"/>
    <property type="match status" value="1"/>
</dbReference>
<comment type="similarity">
    <text evidence="6">Belongs to the methyltransferase superfamily. RlmI family.</text>
</comment>
<keyword evidence="5" id="KW-0949">S-adenosyl-L-methionine</keyword>
<dbReference type="STRING" id="529505.SAMN05421761_103397"/>
<dbReference type="CDD" id="cd11572">
    <property type="entry name" value="RlmI_M_like"/>
    <property type="match status" value="1"/>
</dbReference>
<dbReference type="Pfam" id="PF17785">
    <property type="entry name" value="PUA_3"/>
    <property type="match status" value="1"/>
</dbReference>
<evidence type="ECO:0000313" key="10">
    <source>
        <dbReference type="Proteomes" id="UP000186026"/>
    </source>
</evidence>
<evidence type="ECO:0000259" key="7">
    <source>
        <dbReference type="Pfam" id="PF10672"/>
    </source>
</evidence>
<organism evidence="9 10">
    <name type="scientific">Belliella pelovolcani</name>
    <dbReference type="NCBI Taxonomy" id="529505"/>
    <lineage>
        <taxon>Bacteria</taxon>
        <taxon>Pseudomonadati</taxon>
        <taxon>Bacteroidota</taxon>
        <taxon>Cytophagia</taxon>
        <taxon>Cytophagales</taxon>
        <taxon>Cyclobacteriaceae</taxon>
        <taxon>Belliella</taxon>
    </lineage>
</organism>
<dbReference type="SUPFAM" id="SSF53335">
    <property type="entry name" value="S-adenosyl-L-methionine-dependent methyltransferases"/>
    <property type="match status" value="1"/>
</dbReference>
<name>A0A1N7LJW5_9BACT</name>
<gene>
    <name evidence="9" type="ORF">SAMN05421761_103397</name>
</gene>
<dbReference type="InterPro" id="IPR015947">
    <property type="entry name" value="PUA-like_sf"/>
</dbReference>
<evidence type="ECO:0000256" key="5">
    <source>
        <dbReference type="ARBA" id="ARBA00022691"/>
    </source>
</evidence>
<keyword evidence="4 9" id="KW-0808">Transferase</keyword>
<evidence type="ECO:0000256" key="1">
    <source>
        <dbReference type="ARBA" id="ARBA00004496"/>
    </source>
</evidence>
<dbReference type="Gene3D" id="2.30.130.10">
    <property type="entry name" value="PUA domain"/>
    <property type="match status" value="1"/>
</dbReference>